<dbReference type="EMBL" id="VSSQ01097406">
    <property type="protein sequence ID" value="MPN40783.1"/>
    <property type="molecule type" value="Genomic_DNA"/>
</dbReference>
<comment type="caution">
    <text evidence="1">The sequence shown here is derived from an EMBL/GenBank/DDBJ whole genome shotgun (WGS) entry which is preliminary data.</text>
</comment>
<protein>
    <submittedName>
        <fullName evidence="1">Uncharacterized protein</fullName>
    </submittedName>
</protein>
<accession>A0A645HZS4</accession>
<dbReference type="AlphaFoldDB" id="A0A645HZS4"/>
<gene>
    <name evidence="1" type="ORF">SDC9_188322</name>
</gene>
<sequence length="94" mass="10293">MSVPAPRQVTDLRPGIGIQDVMPGEPQPCGIQEPPIVNQISAYKHHILRQQGIRIRFASGQPVLGLIHPYHPMIRISACQLDGAVPDTAARIEQ</sequence>
<reference evidence="1" key="1">
    <citation type="submission" date="2019-08" db="EMBL/GenBank/DDBJ databases">
        <authorList>
            <person name="Kucharzyk K."/>
            <person name="Murdoch R.W."/>
            <person name="Higgins S."/>
            <person name="Loffler F."/>
        </authorList>
    </citation>
    <scope>NUCLEOTIDE SEQUENCE</scope>
</reference>
<organism evidence="1">
    <name type="scientific">bioreactor metagenome</name>
    <dbReference type="NCBI Taxonomy" id="1076179"/>
    <lineage>
        <taxon>unclassified sequences</taxon>
        <taxon>metagenomes</taxon>
        <taxon>ecological metagenomes</taxon>
    </lineage>
</organism>
<name>A0A645HZS4_9ZZZZ</name>
<evidence type="ECO:0000313" key="1">
    <source>
        <dbReference type="EMBL" id="MPN40783.1"/>
    </source>
</evidence>
<proteinExistence type="predicted"/>